<dbReference type="EMBL" id="JBGEHV010000023">
    <property type="protein sequence ID" value="MEY8040564.1"/>
    <property type="molecule type" value="Genomic_DNA"/>
</dbReference>
<evidence type="ECO:0000313" key="2">
    <source>
        <dbReference type="EMBL" id="MEY8040564.1"/>
    </source>
</evidence>
<organism evidence="2 3">
    <name type="scientific">Saccharopolyspora cebuensis</name>
    <dbReference type="NCBI Taxonomy" id="418759"/>
    <lineage>
        <taxon>Bacteria</taxon>
        <taxon>Bacillati</taxon>
        <taxon>Actinomycetota</taxon>
        <taxon>Actinomycetes</taxon>
        <taxon>Pseudonocardiales</taxon>
        <taxon>Pseudonocardiaceae</taxon>
        <taxon>Saccharopolyspora</taxon>
    </lineage>
</organism>
<feature type="domain" description="HD" evidence="1">
    <location>
        <begin position="22"/>
        <end position="99"/>
    </location>
</feature>
<protein>
    <submittedName>
        <fullName evidence="2">HD domain-containing protein</fullName>
    </submittedName>
</protein>
<comment type="caution">
    <text evidence="2">The sequence shown here is derived from an EMBL/GenBank/DDBJ whole genome shotgun (WGS) entry which is preliminary data.</text>
</comment>
<proteinExistence type="predicted"/>
<dbReference type="Pfam" id="PF01966">
    <property type="entry name" value="HD"/>
    <property type="match status" value="1"/>
</dbReference>
<gene>
    <name evidence="2" type="ORF">AB8O55_14255</name>
</gene>
<sequence>MTLYRWAFDVAEQKLSESLPRRWSHVQGVAERARSLRAVSGADADLLEAAAILHDVGYAPDLATTAFHPLDGAVFLRQIGAPDRLVHLVAHHSYAELEAGLRGLSAELAEFTDERGPLRDALWYCDLNTTPDGEEVDARERIAEIKQRYGPGHLVTTFITEASPELLAAVDRTRERAQVAQLR</sequence>
<keyword evidence="3" id="KW-1185">Reference proteome</keyword>
<dbReference type="NCBIfam" id="TIGR00277">
    <property type="entry name" value="HDIG"/>
    <property type="match status" value="1"/>
</dbReference>
<evidence type="ECO:0000259" key="1">
    <source>
        <dbReference type="Pfam" id="PF01966"/>
    </source>
</evidence>
<dbReference type="Gene3D" id="1.10.3210.10">
    <property type="entry name" value="Hypothetical protein af1432"/>
    <property type="match status" value="1"/>
</dbReference>
<dbReference type="Proteomes" id="UP001564626">
    <property type="component" value="Unassembled WGS sequence"/>
</dbReference>
<evidence type="ECO:0000313" key="3">
    <source>
        <dbReference type="Proteomes" id="UP001564626"/>
    </source>
</evidence>
<name>A0ABV4CHJ6_9PSEU</name>
<accession>A0ABV4CHJ6</accession>
<dbReference type="InterPro" id="IPR006674">
    <property type="entry name" value="HD_domain"/>
</dbReference>
<reference evidence="2 3" key="1">
    <citation type="submission" date="2024-08" db="EMBL/GenBank/DDBJ databases">
        <title>Genome mining of Saccharopolyspora cebuensis PGLac3 from Nigerian medicinal plant.</title>
        <authorList>
            <person name="Ezeobiora C.E."/>
            <person name="Igbokwe N.H."/>
            <person name="Amin D.H."/>
            <person name="Mendie U.E."/>
        </authorList>
    </citation>
    <scope>NUCLEOTIDE SEQUENCE [LARGE SCALE GENOMIC DNA]</scope>
    <source>
        <strain evidence="2 3">PGLac3</strain>
    </source>
</reference>
<dbReference type="SUPFAM" id="SSF109604">
    <property type="entry name" value="HD-domain/PDEase-like"/>
    <property type="match status" value="1"/>
</dbReference>
<dbReference type="InterPro" id="IPR006675">
    <property type="entry name" value="HDIG_dom"/>
</dbReference>
<dbReference type="RefSeq" id="WP_369774911.1">
    <property type="nucleotide sequence ID" value="NZ_JBGEHV010000023.1"/>
</dbReference>